<evidence type="ECO:0000256" key="3">
    <source>
        <dbReference type="ARBA" id="ARBA00022989"/>
    </source>
</evidence>
<keyword evidence="8" id="KW-1185">Reference proteome</keyword>
<dbReference type="InParanoid" id="T1EPK4"/>
<dbReference type="STRING" id="6412.T1EPK4"/>
<dbReference type="PANTHER" id="PTHR11003:SF291">
    <property type="entry name" value="IP11374P"/>
    <property type="match status" value="1"/>
</dbReference>
<dbReference type="GeneID" id="20198504"/>
<accession>T1EPK4</accession>
<dbReference type="GO" id="GO:0022841">
    <property type="term" value="F:potassium ion leak channel activity"/>
    <property type="evidence" value="ECO:0000318"/>
    <property type="project" value="GO_Central"/>
</dbReference>
<dbReference type="GO" id="GO:0005886">
    <property type="term" value="C:plasma membrane"/>
    <property type="evidence" value="ECO:0000318"/>
    <property type="project" value="GO_Central"/>
</dbReference>
<evidence type="ECO:0000313" key="6">
    <source>
        <dbReference type="EMBL" id="ESO05850.1"/>
    </source>
</evidence>
<reference evidence="7" key="3">
    <citation type="submission" date="2015-06" db="UniProtKB">
        <authorList>
            <consortium name="EnsemblMetazoa"/>
        </authorList>
    </citation>
    <scope>IDENTIFICATION</scope>
</reference>
<dbReference type="Proteomes" id="UP000015101">
    <property type="component" value="Unassembled WGS sequence"/>
</dbReference>
<feature type="transmembrane region" description="Helical" evidence="5">
    <location>
        <begin position="6"/>
        <end position="26"/>
    </location>
</feature>
<dbReference type="HOGENOM" id="CLU_712271_0_0_1"/>
<evidence type="ECO:0000256" key="2">
    <source>
        <dbReference type="ARBA" id="ARBA00022692"/>
    </source>
</evidence>
<gene>
    <name evidence="7" type="primary">20198504</name>
    <name evidence="6" type="ORF">HELRODRAFT_159927</name>
</gene>
<keyword evidence="4 5" id="KW-0472">Membrane</keyword>
<dbReference type="PANTHER" id="PTHR11003">
    <property type="entry name" value="POTASSIUM CHANNEL, SUBFAMILY K"/>
    <property type="match status" value="1"/>
</dbReference>
<dbReference type="InterPro" id="IPR003280">
    <property type="entry name" value="2pore_dom_K_chnl"/>
</dbReference>
<evidence type="ECO:0000256" key="5">
    <source>
        <dbReference type="SAM" id="Phobius"/>
    </source>
</evidence>
<organism evidence="7 8">
    <name type="scientific">Helobdella robusta</name>
    <name type="common">Californian leech</name>
    <dbReference type="NCBI Taxonomy" id="6412"/>
    <lineage>
        <taxon>Eukaryota</taxon>
        <taxon>Metazoa</taxon>
        <taxon>Spiralia</taxon>
        <taxon>Lophotrochozoa</taxon>
        <taxon>Annelida</taxon>
        <taxon>Clitellata</taxon>
        <taxon>Hirudinea</taxon>
        <taxon>Rhynchobdellida</taxon>
        <taxon>Glossiphoniidae</taxon>
        <taxon>Helobdella</taxon>
    </lineage>
</organism>
<dbReference type="AlphaFoldDB" id="T1EPK4"/>
<dbReference type="EnsemblMetazoa" id="HelroT159927">
    <property type="protein sequence ID" value="HelroP159927"/>
    <property type="gene ID" value="HelroG159927"/>
</dbReference>
<dbReference type="CTD" id="20198504"/>
<proteinExistence type="predicted"/>
<sequence>MKRQNVRSLLLVVGMMAYLLIGAAVFERLESEKEERILKDLILERTNLKLRFNLSDVEWEELTDHVTRYMPHKAGVQWGFAGAVYFSTTVITTIEKTTPFRPVIFIKYINKLFWVNNDNSLNVIPLINDSSLTIDFNSDVIDDVNRYSNVLRESSNQLVRKILKSRGYLRSRKTSSAADEMSVATSNFDDNDGKKLETTINIDDDANNNCNDGVDVKVLNKSKHTKSDFDPEKLEKNQLNTDIITNIESSRNSIFEAENDGSICERISNPDTHSLLNYENKPKTKSIITRHKNIKIDGANNIGRINNFASSFSEYKRNNICSITSNNNNNTNNDNVINNDINTGNNKLYSNVRNIMNNTFDHTNSYRNILTDRKKQQQENSPQTDYPT</sequence>
<dbReference type="RefSeq" id="XP_009015218.1">
    <property type="nucleotide sequence ID" value="XM_009016970.1"/>
</dbReference>
<reference evidence="6 8" key="2">
    <citation type="journal article" date="2013" name="Nature">
        <title>Insights into bilaterian evolution from three spiralian genomes.</title>
        <authorList>
            <person name="Simakov O."/>
            <person name="Marletaz F."/>
            <person name="Cho S.J."/>
            <person name="Edsinger-Gonzales E."/>
            <person name="Havlak P."/>
            <person name="Hellsten U."/>
            <person name="Kuo D.H."/>
            <person name="Larsson T."/>
            <person name="Lv J."/>
            <person name="Arendt D."/>
            <person name="Savage R."/>
            <person name="Osoegawa K."/>
            <person name="de Jong P."/>
            <person name="Grimwood J."/>
            <person name="Chapman J.A."/>
            <person name="Shapiro H."/>
            <person name="Aerts A."/>
            <person name="Otillar R.P."/>
            <person name="Terry A.Y."/>
            <person name="Boore J.L."/>
            <person name="Grigoriev I.V."/>
            <person name="Lindberg D.R."/>
            <person name="Seaver E.C."/>
            <person name="Weisblat D.A."/>
            <person name="Putnam N.H."/>
            <person name="Rokhsar D.S."/>
        </authorList>
    </citation>
    <scope>NUCLEOTIDE SEQUENCE</scope>
</reference>
<dbReference type="EMBL" id="KB096324">
    <property type="protein sequence ID" value="ESO05850.1"/>
    <property type="molecule type" value="Genomic_DNA"/>
</dbReference>
<comment type="subcellular location">
    <subcellularLocation>
        <location evidence="1">Membrane</location>
        <topology evidence="1">Multi-pass membrane protein</topology>
    </subcellularLocation>
</comment>
<dbReference type="Gene3D" id="1.10.287.70">
    <property type="match status" value="1"/>
</dbReference>
<dbReference type="SUPFAM" id="SSF81324">
    <property type="entry name" value="Voltage-gated potassium channels"/>
    <property type="match status" value="1"/>
</dbReference>
<dbReference type="GO" id="GO:0015271">
    <property type="term" value="F:outward rectifier potassium channel activity"/>
    <property type="evidence" value="ECO:0000318"/>
    <property type="project" value="GO_Central"/>
</dbReference>
<dbReference type="OrthoDB" id="297496at2759"/>
<reference evidence="8" key="1">
    <citation type="submission" date="2012-12" db="EMBL/GenBank/DDBJ databases">
        <authorList>
            <person name="Hellsten U."/>
            <person name="Grimwood J."/>
            <person name="Chapman J.A."/>
            <person name="Shapiro H."/>
            <person name="Aerts A."/>
            <person name="Otillar R.P."/>
            <person name="Terry A.Y."/>
            <person name="Boore J.L."/>
            <person name="Simakov O."/>
            <person name="Marletaz F."/>
            <person name="Cho S.-J."/>
            <person name="Edsinger-Gonzales E."/>
            <person name="Havlak P."/>
            <person name="Kuo D.-H."/>
            <person name="Larsson T."/>
            <person name="Lv J."/>
            <person name="Arendt D."/>
            <person name="Savage R."/>
            <person name="Osoegawa K."/>
            <person name="de Jong P."/>
            <person name="Lindberg D.R."/>
            <person name="Seaver E.C."/>
            <person name="Weisblat D.A."/>
            <person name="Putnam N.H."/>
            <person name="Grigoriev I.V."/>
            <person name="Rokhsar D.S."/>
        </authorList>
    </citation>
    <scope>NUCLEOTIDE SEQUENCE</scope>
</reference>
<dbReference type="KEGG" id="hro:HELRODRAFT_159927"/>
<name>T1EPK4_HELRO</name>
<dbReference type="eggNOG" id="KOG4404">
    <property type="taxonomic scope" value="Eukaryota"/>
</dbReference>
<evidence type="ECO:0000256" key="4">
    <source>
        <dbReference type="ARBA" id="ARBA00023136"/>
    </source>
</evidence>
<dbReference type="EMBL" id="AMQM01000427">
    <property type="status" value="NOT_ANNOTATED_CDS"/>
    <property type="molecule type" value="Genomic_DNA"/>
</dbReference>
<evidence type="ECO:0000313" key="7">
    <source>
        <dbReference type="EnsemblMetazoa" id="HelroP159927"/>
    </source>
</evidence>
<protein>
    <submittedName>
        <fullName evidence="6 7">Uncharacterized protein</fullName>
    </submittedName>
</protein>
<keyword evidence="2 5" id="KW-0812">Transmembrane</keyword>
<evidence type="ECO:0000313" key="8">
    <source>
        <dbReference type="Proteomes" id="UP000015101"/>
    </source>
</evidence>
<evidence type="ECO:0000256" key="1">
    <source>
        <dbReference type="ARBA" id="ARBA00004141"/>
    </source>
</evidence>
<dbReference type="EMBL" id="AMQM01000426">
    <property type="status" value="NOT_ANNOTATED_CDS"/>
    <property type="molecule type" value="Genomic_DNA"/>
</dbReference>
<dbReference type="GO" id="GO:0071805">
    <property type="term" value="P:potassium ion transmembrane transport"/>
    <property type="evidence" value="ECO:0000318"/>
    <property type="project" value="GO_Central"/>
</dbReference>
<keyword evidence="3 5" id="KW-1133">Transmembrane helix</keyword>